<dbReference type="CDD" id="cd02440">
    <property type="entry name" value="AdoMet_MTases"/>
    <property type="match status" value="1"/>
</dbReference>
<evidence type="ECO:0000313" key="2">
    <source>
        <dbReference type="Proteomes" id="UP001597183"/>
    </source>
</evidence>
<dbReference type="PIRSF" id="PIRSF017393">
    <property type="entry name" value="MTase_SAV2177"/>
    <property type="match status" value="1"/>
</dbReference>
<keyword evidence="1" id="KW-0808">Transferase</keyword>
<keyword evidence="1" id="KW-0489">Methyltransferase</keyword>
<dbReference type="RefSeq" id="WP_317791546.1">
    <property type="nucleotide sequence ID" value="NZ_AP028461.1"/>
</dbReference>
<dbReference type="EMBL" id="JBHTMK010000005">
    <property type="protein sequence ID" value="MFD1364617.1"/>
    <property type="molecule type" value="Genomic_DNA"/>
</dbReference>
<protein>
    <submittedName>
        <fullName evidence="1">SAM-dependent methyltransferase</fullName>
        <ecNumber evidence="1">2.1.1.-</ecNumber>
    </submittedName>
</protein>
<dbReference type="Proteomes" id="UP001597183">
    <property type="component" value="Unassembled WGS sequence"/>
</dbReference>
<dbReference type="Gene3D" id="3.40.50.150">
    <property type="entry name" value="Vaccinia Virus protein VP39"/>
    <property type="match status" value="1"/>
</dbReference>
<dbReference type="InterPro" id="IPR006764">
    <property type="entry name" value="SAM_dep_MeTrfase_SAV2177_type"/>
</dbReference>
<dbReference type="GO" id="GO:0032259">
    <property type="term" value="P:methylation"/>
    <property type="evidence" value="ECO:0007669"/>
    <property type="project" value="UniProtKB-KW"/>
</dbReference>
<dbReference type="Pfam" id="PF04672">
    <property type="entry name" value="Methyltransf_19"/>
    <property type="match status" value="1"/>
</dbReference>
<sequence>MYESIEDWNTTVPNAGRIYDHLLGGASNFIYDREAAEDILTALPQARSIARANRAFLTTVVRHLLDLGIRQFLDIGSGISAVQPIHEIAVDARIVYVDRDPTAVAHNTFALYNRWDATAVRCDLRYPDDLLSNDGVRDVIDFDQPVALLLMAVLQFVADSDAYPAVATLRDALAPGSYLALSHPVATPAAAEYSASIVQVYRRTTTPILSCRDRTQIARFYEGWDLVPPGLASVAAWRPGADTGTDIGDFPVVGALARKP</sequence>
<keyword evidence="2" id="KW-1185">Reference proteome</keyword>
<gene>
    <name evidence="1" type="ORF">ACFQ5G_04570</name>
</gene>
<reference evidence="2" key="1">
    <citation type="journal article" date="2019" name="Int. J. Syst. Evol. Microbiol.">
        <title>The Global Catalogue of Microorganisms (GCM) 10K type strain sequencing project: providing services to taxonomists for standard genome sequencing and annotation.</title>
        <authorList>
            <consortium name="The Broad Institute Genomics Platform"/>
            <consortium name="The Broad Institute Genome Sequencing Center for Infectious Disease"/>
            <person name="Wu L."/>
            <person name="Ma J."/>
        </authorList>
    </citation>
    <scope>NUCLEOTIDE SEQUENCE [LARGE SCALE GENOMIC DNA]</scope>
    <source>
        <strain evidence="2">CCM 7526</strain>
    </source>
</reference>
<accession>A0ABW4A3A0</accession>
<organism evidence="1 2">
    <name type="scientific">Actinoplanes sichuanensis</name>
    <dbReference type="NCBI Taxonomy" id="512349"/>
    <lineage>
        <taxon>Bacteria</taxon>
        <taxon>Bacillati</taxon>
        <taxon>Actinomycetota</taxon>
        <taxon>Actinomycetes</taxon>
        <taxon>Micromonosporales</taxon>
        <taxon>Micromonosporaceae</taxon>
        <taxon>Actinoplanes</taxon>
    </lineage>
</organism>
<name>A0ABW4A3A0_9ACTN</name>
<comment type="caution">
    <text evidence="1">The sequence shown here is derived from an EMBL/GenBank/DDBJ whole genome shotgun (WGS) entry which is preliminary data.</text>
</comment>
<proteinExistence type="predicted"/>
<dbReference type="EC" id="2.1.1.-" evidence="1"/>
<dbReference type="SUPFAM" id="SSF53335">
    <property type="entry name" value="S-adenosyl-L-methionine-dependent methyltransferases"/>
    <property type="match status" value="1"/>
</dbReference>
<dbReference type="GO" id="GO:0008168">
    <property type="term" value="F:methyltransferase activity"/>
    <property type="evidence" value="ECO:0007669"/>
    <property type="project" value="UniProtKB-KW"/>
</dbReference>
<dbReference type="InterPro" id="IPR029063">
    <property type="entry name" value="SAM-dependent_MTases_sf"/>
</dbReference>
<evidence type="ECO:0000313" key="1">
    <source>
        <dbReference type="EMBL" id="MFD1364617.1"/>
    </source>
</evidence>